<evidence type="ECO:0000259" key="14">
    <source>
        <dbReference type="PROSITE" id="PS50011"/>
    </source>
</evidence>
<evidence type="ECO:0000256" key="4">
    <source>
        <dbReference type="ARBA" id="ARBA00022535"/>
    </source>
</evidence>
<name>A0ABQ6N7Y6_9STRA</name>
<dbReference type="InterPro" id="IPR018488">
    <property type="entry name" value="cNMP-bd_CS"/>
</dbReference>
<evidence type="ECO:0000256" key="1">
    <source>
        <dbReference type="ARBA" id="ARBA00006352"/>
    </source>
</evidence>
<dbReference type="SMART" id="SM00220">
    <property type="entry name" value="S_TKc"/>
    <property type="match status" value="1"/>
</dbReference>
<feature type="domain" description="Protein kinase" evidence="14">
    <location>
        <begin position="316"/>
        <end position="593"/>
    </location>
</feature>
<dbReference type="InterPro" id="IPR000961">
    <property type="entry name" value="AGC-kinase_C"/>
</dbReference>
<dbReference type="InterPro" id="IPR011009">
    <property type="entry name" value="Kinase-like_dom_sf"/>
</dbReference>
<evidence type="ECO:0000256" key="10">
    <source>
        <dbReference type="ARBA" id="ARBA00047298"/>
    </source>
</evidence>
<dbReference type="Proteomes" id="UP001165060">
    <property type="component" value="Unassembled WGS sequence"/>
</dbReference>
<proteinExistence type="inferred from homology"/>
<keyword evidence="7" id="KW-0418">Kinase</keyword>
<dbReference type="PROSITE" id="PS50011">
    <property type="entry name" value="PROTEIN_KINASE_DOM"/>
    <property type="match status" value="1"/>
</dbReference>
<evidence type="ECO:0000256" key="9">
    <source>
        <dbReference type="ARBA" id="ARBA00022992"/>
    </source>
</evidence>
<evidence type="ECO:0000256" key="5">
    <source>
        <dbReference type="ARBA" id="ARBA00022679"/>
    </source>
</evidence>
<dbReference type="PROSITE" id="PS00889">
    <property type="entry name" value="CNMP_BINDING_2"/>
    <property type="match status" value="1"/>
</dbReference>
<evidence type="ECO:0000256" key="3">
    <source>
        <dbReference type="ARBA" id="ARBA00022527"/>
    </source>
</evidence>
<evidence type="ECO:0000259" key="15">
    <source>
        <dbReference type="PROSITE" id="PS50042"/>
    </source>
</evidence>
<dbReference type="Gene3D" id="1.10.510.10">
    <property type="entry name" value="Transferase(Phosphotransferase) domain 1"/>
    <property type="match status" value="1"/>
</dbReference>
<dbReference type="InterPro" id="IPR000719">
    <property type="entry name" value="Prot_kinase_dom"/>
</dbReference>
<protein>
    <recommendedName>
        <fullName evidence="2">cGMP-dependent protein kinase</fullName>
        <ecNumber evidence="2">2.7.11.12</ecNumber>
    </recommendedName>
</protein>
<organism evidence="17 18">
    <name type="scientific">Tetraparma gracilis</name>
    <dbReference type="NCBI Taxonomy" id="2962635"/>
    <lineage>
        <taxon>Eukaryota</taxon>
        <taxon>Sar</taxon>
        <taxon>Stramenopiles</taxon>
        <taxon>Ochrophyta</taxon>
        <taxon>Bolidophyceae</taxon>
        <taxon>Parmales</taxon>
        <taxon>Triparmaceae</taxon>
        <taxon>Tetraparma</taxon>
    </lineage>
</organism>
<gene>
    <name evidence="17" type="ORF">TeGR_g9741</name>
</gene>
<sequence>MNLKIFNKTQNKVHVDNTAVAPDPKKTEASTPKTASARSTPDTITFDQGPMSSELQALLDSSPKSPTRRERIKTMTSKKDDAATTERMKRNTDSMLEDVAIAGSVRNRLEMRRQQDAKKSLRGNDQLSNFLLAEITKGEKFDQLAAARETDDKCGHAADLAIKAAMEGYFSNISDAKKAEARVVFMEALEREQFACGEFLCRQHESGDKLYVLEEGTINFVVHGQLAGEATNGSVFGELSLIYGVPRQADILATTPIICWSMDTLAFRRVQAIIARDSLNTSKSKIMTKFGKQASALAEEQEVAVKDDNKIKFADLQMLSVVGQGTFGAVYIASCKREPDVAYALKRMSKASIVDRENEKRVLIERNALKACRGCPFIICLMGTYQDHDCVYFLTECVQGGNLISYMIDRDILTHSEACFYTYNIGRALVHIHEHGYVHRDVKPENCLIDKNGYVKLCDFGMAKRLPSTVHMPSGGTEVVTLAFTMCGTPEFMAPEFVLSTGYDKGVDMWALGCIMVEMYSGRGPFDYDGDLKKTFKAVCLIGMGRKKLDLPKQLTKKGIVDTAGDFARRILIGAKDRLGSDDSNEVTQHSYFGMLNREEIDNRTFQAPYVPKVKGATDASNFKQDGEAPKEDPIEPFTGDSSWSSGF</sequence>
<dbReference type="EC" id="2.7.11.12" evidence="2"/>
<evidence type="ECO:0000313" key="17">
    <source>
        <dbReference type="EMBL" id="GMI43421.1"/>
    </source>
</evidence>
<dbReference type="CDD" id="cd00038">
    <property type="entry name" value="CAP_ED"/>
    <property type="match status" value="1"/>
</dbReference>
<keyword evidence="4" id="KW-0140">cGMP</keyword>
<comment type="caution">
    <text evidence="17">The sequence shown here is derived from an EMBL/GenBank/DDBJ whole genome shotgun (WGS) entry which is preliminary data.</text>
</comment>
<reference evidence="17 18" key="1">
    <citation type="journal article" date="2023" name="Commun. Biol.">
        <title>Genome analysis of Parmales, the sister group of diatoms, reveals the evolutionary specialization of diatoms from phago-mixotrophs to photoautotrophs.</title>
        <authorList>
            <person name="Ban H."/>
            <person name="Sato S."/>
            <person name="Yoshikawa S."/>
            <person name="Yamada K."/>
            <person name="Nakamura Y."/>
            <person name="Ichinomiya M."/>
            <person name="Sato N."/>
            <person name="Blanc-Mathieu R."/>
            <person name="Endo H."/>
            <person name="Kuwata A."/>
            <person name="Ogata H."/>
        </authorList>
    </citation>
    <scope>NUCLEOTIDE SEQUENCE [LARGE SCALE GENOMIC DNA]</scope>
</reference>
<dbReference type="PROSITE" id="PS00108">
    <property type="entry name" value="PROTEIN_KINASE_ST"/>
    <property type="match status" value="1"/>
</dbReference>
<feature type="region of interest" description="Disordered" evidence="13">
    <location>
        <begin position="617"/>
        <end position="648"/>
    </location>
</feature>
<keyword evidence="5" id="KW-0808">Transferase</keyword>
<dbReference type="PROSITE" id="PS51285">
    <property type="entry name" value="AGC_KINASE_CTER"/>
    <property type="match status" value="1"/>
</dbReference>
<dbReference type="InterPro" id="IPR008271">
    <property type="entry name" value="Ser/Thr_kinase_AS"/>
</dbReference>
<dbReference type="SUPFAM" id="SSF56112">
    <property type="entry name" value="Protein kinase-like (PK-like)"/>
    <property type="match status" value="1"/>
</dbReference>
<dbReference type="Gene3D" id="2.60.120.10">
    <property type="entry name" value="Jelly Rolls"/>
    <property type="match status" value="1"/>
</dbReference>
<comment type="catalytic activity">
    <reaction evidence="11">
        <text>L-seryl-[protein] + ATP = O-phospho-L-seryl-[protein] + ADP + H(+)</text>
        <dbReference type="Rhea" id="RHEA:17989"/>
        <dbReference type="Rhea" id="RHEA-COMP:9863"/>
        <dbReference type="Rhea" id="RHEA-COMP:11604"/>
        <dbReference type="ChEBI" id="CHEBI:15378"/>
        <dbReference type="ChEBI" id="CHEBI:29999"/>
        <dbReference type="ChEBI" id="CHEBI:30616"/>
        <dbReference type="ChEBI" id="CHEBI:83421"/>
        <dbReference type="ChEBI" id="CHEBI:456216"/>
        <dbReference type="EC" id="2.7.11.12"/>
    </reaction>
</comment>
<dbReference type="PRINTS" id="PR00103">
    <property type="entry name" value="CAMPKINASE"/>
</dbReference>
<dbReference type="Pfam" id="PF00027">
    <property type="entry name" value="cNMP_binding"/>
    <property type="match status" value="1"/>
</dbReference>
<dbReference type="PANTHER" id="PTHR24353:SF143">
    <property type="entry name" value="PROTEIN KINASE DOMAIN-CONTAINING PROTEIN"/>
    <property type="match status" value="1"/>
</dbReference>
<feature type="domain" description="Cyclic nucleotide-binding" evidence="15">
    <location>
        <begin position="185"/>
        <end position="270"/>
    </location>
</feature>
<dbReference type="InterPro" id="IPR000595">
    <property type="entry name" value="cNMP-bd_dom"/>
</dbReference>
<comment type="similarity">
    <text evidence="1">Belongs to the protein kinase superfamily. AGC Ser/Thr protein kinase family. cGMP subfamily.</text>
</comment>
<dbReference type="PANTHER" id="PTHR24353">
    <property type="entry name" value="CYCLIC NUCLEOTIDE-DEPENDENT PROTEIN KINASE"/>
    <property type="match status" value="1"/>
</dbReference>
<evidence type="ECO:0000256" key="6">
    <source>
        <dbReference type="ARBA" id="ARBA00022741"/>
    </source>
</evidence>
<evidence type="ECO:0000313" key="18">
    <source>
        <dbReference type="Proteomes" id="UP001165060"/>
    </source>
</evidence>
<dbReference type="SUPFAM" id="SSF51206">
    <property type="entry name" value="cAMP-binding domain-like"/>
    <property type="match status" value="1"/>
</dbReference>
<evidence type="ECO:0000256" key="7">
    <source>
        <dbReference type="ARBA" id="ARBA00022777"/>
    </source>
</evidence>
<keyword evidence="6 12" id="KW-0547">Nucleotide-binding</keyword>
<feature type="compositionally biased region" description="Basic and acidic residues" evidence="13">
    <location>
        <begin position="625"/>
        <end position="634"/>
    </location>
</feature>
<evidence type="ECO:0000256" key="12">
    <source>
        <dbReference type="PROSITE-ProRule" id="PRU10141"/>
    </source>
</evidence>
<accession>A0ABQ6N7Y6</accession>
<evidence type="ECO:0000256" key="2">
    <source>
        <dbReference type="ARBA" id="ARBA00012428"/>
    </source>
</evidence>
<dbReference type="SMART" id="SM00100">
    <property type="entry name" value="cNMP"/>
    <property type="match status" value="1"/>
</dbReference>
<feature type="compositionally biased region" description="Basic and acidic residues" evidence="13">
    <location>
        <begin position="67"/>
        <end position="92"/>
    </location>
</feature>
<dbReference type="Gene3D" id="3.30.200.20">
    <property type="entry name" value="Phosphorylase Kinase, domain 1"/>
    <property type="match status" value="1"/>
</dbReference>
<comment type="catalytic activity">
    <reaction evidence="10">
        <text>L-threonyl-[protein] + ATP = O-phospho-L-threonyl-[protein] + ADP + H(+)</text>
        <dbReference type="Rhea" id="RHEA:46608"/>
        <dbReference type="Rhea" id="RHEA-COMP:11060"/>
        <dbReference type="Rhea" id="RHEA-COMP:11605"/>
        <dbReference type="ChEBI" id="CHEBI:15378"/>
        <dbReference type="ChEBI" id="CHEBI:30013"/>
        <dbReference type="ChEBI" id="CHEBI:30616"/>
        <dbReference type="ChEBI" id="CHEBI:61977"/>
        <dbReference type="ChEBI" id="CHEBI:456216"/>
        <dbReference type="EC" id="2.7.11.12"/>
    </reaction>
</comment>
<dbReference type="InterPro" id="IPR014710">
    <property type="entry name" value="RmlC-like_jellyroll"/>
</dbReference>
<dbReference type="PROSITE" id="PS00107">
    <property type="entry name" value="PROTEIN_KINASE_ATP"/>
    <property type="match status" value="1"/>
</dbReference>
<keyword evidence="9" id="KW-0142">cGMP-binding</keyword>
<keyword evidence="8 12" id="KW-0067">ATP-binding</keyword>
<evidence type="ECO:0000256" key="8">
    <source>
        <dbReference type="ARBA" id="ARBA00022840"/>
    </source>
</evidence>
<dbReference type="InterPro" id="IPR018490">
    <property type="entry name" value="cNMP-bd_dom_sf"/>
</dbReference>
<keyword evidence="18" id="KW-1185">Reference proteome</keyword>
<dbReference type="EMBL" id="BRYB01001124">
    <property type="protein sequence ID" value="GMI43421.1"/>
    <property type="molecule type" value="Genomic_DNA"/>
</dbReference>
<dbReference type="InterPro" id="IPR017441">
    <property type="entry name" value="Protein_kinase_ATP_BS"/>
</dbReference>
<feature type="domain" description="AGC-kinase C-terminal" evidence="16">
    <location>
        <begin position="594"/>
        <end position="648"/>
    </location>
</feature>
<feature type="compositionally biased region" description="Polar residues" evidence="13">
    <location>
        <begin position="29"/>
        <end position="55"/>
    </location>
</feature>
<feature type="region of interest" description="Disordered" evidence="13">
    <location>
        <begin position="15"/>
        <end position="93"/>
    </location>
</feature>
<evidence type="ECO:0000256" key="11">
    <source>
        <dbReference type="ARBA" id="ARBA00047462"/>
    </source>
</evidence>
<keyword evidence="3" id="KW-0723">Serine/threonine-protein kinase</keyword>
<feature type="binding site" evidence="12">
    <location>
        <position position="346"/>
    </location>
    <ligand>
        <name>ATP</name>
        <dbReference type="ChEBI" id="CHEBI:30616"/>
    </ligand>
</feature>
<dbReference type="PROSITE" id="PS50042">
    <property type="entry name" value="CNMP_BINDING_3"/>
    <property type="match status" value="1"/>
</dbReference>
<dbReference type="Pfam" id="PF00069">
    <property type="entry name" value="Pkinase"/>
    <property type="match status" value="1"/>
</dbReference>
<evidence type="ECO:0000259" key="16">
    <source>
        <dbReference type="PROSITE" id="PS51285"/>
    </source>
</evidence>
<evidence type="ECO:0000256" key="13">
    <source>
        <dbReference type="SAM" id="MobiDB-lite"/>
    </source>
</evidence>